<comment type="caution">
    <text evidence="11">The sequence shown here is derived from an EMBL/GenBank/DDBJ whole genome shotgun (WGS) entry which is preliminary data.</text>
</comment>
<name>A0A8J2L8U6_9HEXA</name>
<evidence type="ECO:0000259" key="10">
    <source>
        <dbReference type="PROSITE" id="PS52019"/>
    </source>
</evidence>
<keyword evidence="2" id="KW-0444">Lipid biosynthesis</keyword>
<dbReference type="EMBL" id="CAJVCH010557479">
    <property type="protein sequence ID" value="CAG7830763.1"/>
    <property type="molecule type" value="Genomic_DNA"/>
</dbReference>
<feature type="non-terminal residue" evidence="11">
    <location>
        <position position="604"/>
    </location>
</feature>
<dbReference type="Proteomes" id="UP000708208">
    <property type="component" value="Unassembled WGS sequence"/>
</dbReference>
<keyword evidence="1" id="KW-0596">Phosphopantetheine</keyword>
<organism evidence="11 12">
    <name type="scientific">Allacma fusca</name>
    <dbReference type="NCBI Taxonomy" id="39272"/>
    <lineage>
        <taxon>Eukaryota</taxon>
        <taxon>Metazoa</taxon>
        <taxon>Ecdysozoa</taxon>
        <taxon>Arthropoda</taxon>
        <taxon>Hexapoda</taxon>
        <taxon>Collembola</taxon>
        <taxon>Symphypleona</taxon>
        <taxon>Sminthuridae</taxon>
        <taxon>Allacma</taxon>
    </lineage>
</organism>
<keyword evidence="5" id="KW-0560">Oxidoreductase</keyword>
<evidence type="ECO:0000313" key="11">
    <source>
        <dbReference type="EMBL" id="CAG7830763.1"/>
    </source>
</evidence>
<gene>
    <name evidence="11" type="ORF">AFUS01_LOCUS40547</name>
</gene>
<dbReference type="InterPro" id="IPR049900">
    <property type="entry name" value="PKS_mFAS_DH"/>
</dbReference>
<keyword evidence="7" id="KW-0275">Fatty acid biosynthesis</keyword>
<keyword evidence="6" id="KW-0443">Lipid metabolism</keyword>
<evidence type="ECO:0000256" key="2">
    <source>
        <dbReference type="ARBA" id="ARBA00022516"/>
    </source>
</evidence>
<feature type="region of interest" description="C-terminal hotdog fold" evidence="9">
    <location>
        <begin position="139"/>
        <end position="298"/>
    </location>
</feature>
<dbReference type="GO" id="GO:0016491">
    <property type="term" value="F:oxidoreductase activity"/>
    <property type="evidence" value="ECO:0007669"/>
    <property type="project" value="UniProtKB-KW"/>
</dbReference>
<protein>
    <recommendedName>
        <fullName evidence="10">PKS/mFAS DH domain-containing protein</fullName>
    </recommendedName>
</protein>
<dbReference type="PANTHER" id="PTHR43775:SF7">
    <property type="entry name" value="FATTY ACID SYNTHASE"/>
    <property type="match status" value="1"/>
</dbReference>
<feature type="region of interest" description="N-terminal hotdog fold" evidence="9">
    <location>
        <begin position="2"/>
        <end position="122"/>
    </location>
</feature>
<feature type="active site" description="Proton acceptor; for dehydratase activity" evidence="9">
    <location>
        <position position="35"/>
    </location>
</feature>
<dbReference type="OrthoDB" id="6432380at2759"/>
<evidence type="ECO:0000256" key="7">
    <source>
        <dbReference type="ARBA" id="ARBA00023160"/>
    </source>
</evidence>
<dbReference type="GO" id="GO:0004312">
    <property type="term" value="F:fatty acid synthase activity"/>
    <property type="evidence" value="ECO:0007669"/>
    <property type="project" value="TreeGrafter"/>
</dbReference>
<evidence type="ECO:0000256" key="6">
    <source>
        <dbReference type="ARBA" id="ARBA00023098"/>
    </source>
</evidence>
<feature type="non-terminal residue" evidence="11">
    <location>
        <position position="1"/>
    </location>
</feature>
<keyword evidence="3" id="KW-0276">Fatty acid metabolism</keyword>
<reference evidence="11" key="1">
    <citation type="submission" date="2021-06" db="EMBL/GenBank/DDBJ databases">
        <authorList>
            <person name="Hodson N. C."/>
            <person name="Mongue J. A."/>
            <person name="Jaron S. K."/>
        </authorList>
    </citation>
    <scope>NUCLEOTIDE SEQUENCE</scope>
</reference>
<evidence type="ECO:0000256" key="9">
    <source>
        <dbReference type="PROSITE-ProRule" id="PRU01363"/>
    </source>
</evidence>
<evidence type="ECO:0000256" key="8">
    <source>
        <dbReference type="ARBA" id="ARBA00023268"/>
    </source>
</evidence>
<dbReference type="InterPro" id="IPR049391">
    <property type="entry name" value="FAS_pseudo-KR"/>
</dbReference>
<accession>A0A8J2L8U6</accession>
<proteinExistence type="predicted"/>
<dbReference type="PROSITE" id="PS52019">
    <property type="entry name" value="PKS_MFAS_DH"/>
    <property type="match status" value="1"/>
</dbReference>
<evidence type="ECO:0000256" key="1">
    <source>
        <dbReference type="ARBA" id="ARBA00022450"/>
    </source>
</evidence>
<sequence length="604" mass="68528">ESWYTPHDREEISRHKGARYDIDLSIPADSFYEGHCLEGKIVFPATGYLWLVWKFFSSQIYLEVDQCPIVFENVRFERLTFLNSETQSTFIVNILQGSGKFEVLESDVVVCSGEIRQLMGSTKAEASGVENHIEINESQPYLNKTDFYKEMHLRGYNYSGNFQGIQEADIEGEWAKVNWTGDWVSFIDSILQINILQNVNRTLLAPTRLKKLILAPSEIKTHLEQHNNRITATFWKYHETTSFPGFELQCLSFANFSSKFILSDPITTEHVFIPYSVPESFTISESMALESATQIAVDNSVVDRFTFTETLSNIGNSIIDQLSIICSFSFSITDFTTVKLSNSGIDVGNVKENGTKVISVNELKFIPTNHLVFTDTESQLTSMDALVAPGGFLLFKGARGLLEFEGYETVTQYRIPQNKVELMILLLRKNTLKTVATTWISTDEEDFNWVLSAQECIRNAKMQQIIFASTSPHSGINGFVKCLVKELPNVKIQCFQAIDRIELNFENPSNCLQALLKKDLLYNIYKGGSWGYFSNITIPPTEFRRRKLFKSVYANALRLGDLSSLSWIESPLNASKQNLVEVHYSSLNFRDVMLASGQLNQASI</sequence>
<feature type="domain" description="PKS/mFAS DH" evidence="10">
    <location>
        <begin position="2"/>
        <end position="298"/>
    </location>
</feature>
<keyword evidence="4" id="KW-0521">NADP</keyword>
<evidence type="ECO:0000313" key="12">
    <source>
        <dbReference type="Proteomes" id="UP000708208"/>
    </source>
</evidence>
<keyword evidence="8" id="KW-0511">Multifunctional enzyme</keyword>
<keyword evidence="12" id="KW-1185">Reference proteome</keyword>
<feature type="active site" description="Proton donor; for dehydratase activity" evidence="9">
    <location>
        <position position="188"/>
    </location>
</feature>
<dbReference type="GO" id="GO:0006633">
    <property type="term" value="P:fatty acid biosynthetic process"/>
    <property type="evidence" value="ECO:0007669"/>
    <property type="project" value="UniProtKB-KW"/>
</dbReference>
<evidence type="ECO:0000256" key="5">
    <source>
        <dbReference type="ARBA" id="ARBA00023002"/>
    </source>
</evidence>
<evidence type="ECO:0000256" key="4">
    <source>
        <dbReference type="ARBA" id="ARBA00022857"/>
    </source>
</evidence>
<dbReference type="Pfam" id="PF21149">
    <property type="entry name" value="FAS_pseudo-KR"/>
    <property type="match status" value="1"/>
</dbReference>
<dbReference type="InterPro" id="IPR050091">
    <property type="entry name" value="PKS_NRPS_Biosynth_Enz"/>
</dbReference>
<evidence type="ECO:0000256" key="3">
    <source>
        <dbReference type="ARBA" id="ARBA00022832"/>
    </source>
</evidence>
<dbReference type="AlphaFoldDB" id="A0A8J2L8U6"/>
<dbReference type="PANTHER" id="PTHR43775">
    <property type="entry name" value="FATTY ACID SYNTHASE"/>
    <property type="match status" value="1"/>
</dbReference>